<dbReference type="GO" id="GO:0005829">
    <property type="term" value="C:cytosol"/>
    <property type="evidence" value="ECO:0007669"/>
    <property type="project" value="TreeGrafter"/>
</dbReference>
<dbReference type="PhylomeDB" id="A0A0G4ICH9"/>
<dbReference type="AlphaFoldDB" id="A0A0G4ICH9"/>
<evidence type="ECO:0000256" key="11">
    <source>
        <dbReference type="ARBA" id="ARBA00023277"/>
    </source>
</evidence>
<evidence type="ECO:0000256" key="10">
    <source>
        <dbReference type="ARBA" id="ARBA00022958"/>
    </source>
</evidence>
<comment type="similarity">
    <text evidence="1">Belongs to the carbohydrate kinase pfkB family.</text>
</comment>
<keyword evidence="8 12" id="KW-0067">ATP-binding</keyword>
<dbReference type="GO" id="GO:0046872">
    <property type="term" value="F:metal ion binding"/>
    <property type="evidence" value="ECO:0007669"/>
    <property type="project" value="UniProtKB-KW"/>
</dbReference>
<evidence type="ECO:0000256" key="8">
    <source>
        <dbReference type="ARBA" id="ARBA00022840"/>
    </source>
</evidence>
<dbReference type="EC" id="2.7.1.15" evidence="2 12"/>
<dbReference type="InterPro" id="IPR011877">
    <property type="entry name" value="Ribokinase"/>
</dbReference>
<feature type="binding site" evidence="12">
    <location>
        <begin position="28"/>
        <end position="32"/>
    </location>
    <ligand>
        <name>substrate</name>
    </ligand>
</feature>
<keyword evidence="11 12" id="KW-0119">Carbohydrate metabolism</keyword>
<keyword evidence="5 12" id="KW-0479">Metal-binding</keyword>
<feature type="binding site" evidence="12">
    <location>
        <position position="185"/>
    </location>
    <ligand>
        <name>ATP</name>
        <dbReference type="ChEBI" id="CHEBI:30616"/>
    </ligand>
</feature>
<evidence type="ECO:0000256" key="12">
    <source>
        <dbReference type="HAMAP-Rule" id="MF_03215"/>
    </source>
</evidence>
<comment type="subcellular location">
    <subcellularLocation>
        <location evidence="12">Cytoplasm</location>
    </subcellularLocation>
    <subcellularLocation>
        <location evidence="12">Nucleus</location>
    </subcellularLocation>
</comment>
<dbReference type="PANTHER" id="PTHR10584">
    <property type="entry name" value="SUGAR KINASE"/>
    <property type="match status" value="1"/>
</dbReference>
<name>A0A0G4ICH9_9ALVE</name>
<dbReference type="PANTHER" id="PTHR10584:SF166">
    <property type="entry name" value="RIBOKINASE"/>
    <property type="match status" value="1"/>
</dbReference>
<feature type="binding site" evidence="12">
    <location>
        <position position="256"/>
    </location>
    <ligand>
        <name>K(+)</name>
        <dbReference type="ChEBI" id="CHEBI:29103"/>
    </ligand>
</feature>
<feature type="binding site" evidence="12">
    <location>
        <position position="301"/>
    </location>
    <ligand>
        <name>K(+)</name>
        <dbReference type="ChEBI" id="CHEBI:29103"/>
    </ligand>
</feature>
<evidence type="ECO:0000256" key="6">
    <source>
        <dbReference type="ARBA" id="ARBA00022741"/>
    </source>
</evidence>
<keyword evidence="4 12" id="KW-0808">Transferase</keyword>
<dbReference type="GO" id="GO:0019303">
    <property type="term" value="P:D-ribose catabolic process"/>
    <property type="evidence" value="ECO:0007669"/>
    <property type="project" value="UniProtKB-UniRule"/>
</dbReference>
<dbReference type="Pfam" id="PF00294">
    <property type="entry name" value="PfkB"/>
    <property type="match status" value="1"/>
</dbReference>
<feature type="binding site" evidence="12">
    <location>
        <begin position="261"/>
        <end position="262"/>
    </location>
    <ligand>
        <name>ATP</name>
        <dbReference type="ChEBI" id="CHEBI:30616"/>
    </ligand>
</feature>
<feature type="binding site" evidence="12">
    <location>
        <position position="292"/>
    </location>
    <ligand>
        <name>K(+)</name>
        <dbReference type="ChEBI" id="CHEBI:29103"/>
    </ligand>
</feature>
<keyword evidence="6 12" id="KW-0547">Nucleotide-binding</keyword>
<dbReference type="GO" id="GO:0004747">
    <property type="term" value="F:ribokinase activity"/>
    <property type="evidence" value="ECO:0007669"/>
    <property type="project" value="UniProtKB-UniRule"/>
</dbReference>
<keyword evidence="12" id="KW-0539">Nucleus</keyword>
<dbReference type="InterPro" id="IPR002139">
    <property type="entry name" value="Ribo/fructo_kinase"/>
</dbReference>
<protein>
    <recommendedName>
        <fullName evidence="3 12">Ribokinase</fullName>
        <shortName evidence="12">RK</shortName>
        <ecNumber evidence="2 12">2.7.1.15</ecNumber>
    </recommendedName>
</protein>
<keyword evidence="12" id="KW-0963">Cytoplasm</keyword>
<sequence>MDLIVYVHRAPEAGETILGTHFQTGCGGKGANQCVQAAKLYDAKGKETASVAMVGCVGVDVFGNEMVANFEKFGIDTSCIGRSQDTPSGVAPIAVDAAGENRIIVAPGANFNILPETIRQKEVSDLIAGSKVVVTQLEIPIESTFEALKVARSAGRTTIFNPAPAPPDGKLPEGLLEVCDLICPNQTEASLLTGLPCETIEDAKKCGAALLKKMGGKGYVLVTLGKDGCLVVPADGDALHVPIPQGFLLQKEEVVDSSGAGDSFIGALSFFLARGLSLEEGSRRACGVASFSVKGRGTQTSYGDRSSLNSDLFANLP</sequence>
<feature type="active site" description="Proton acceptor" evidence="12">
    <location>
        <position position="262"/>
    </location>
</feature>
<comment type="caution">
    <text evidence="12">Lacks conserved residue(s) required for the propagation of feature annotation.</text>
</comment>
<dbReference type="InterPro" id="IPR029056">
    <property type="entry name" value="Ribokinase-like"/>
</dbReference>
<evidence type="ECO:0000256" key="4">
    <source>
        <dbReference type="ARBA" id="ARBA00022679"/>
    </source>
</evidence>
<comment type="function">
    <text evidence="12">Catalyzes the phosphorylation of ribose at O-5 in a reaction requiring ATP and magnesium. The resulting D-ribose-5-phosphate can then be used either for sythesis of nucleotides, histidine, and tryptophan, or as a component of the pentose phosphate pathway.</text>
</comment>
<comment type="activity regulation">
    <text evidence="12">Activated by a monovalent cation that binds near, but not in, the active site. The most likely occupant of the site in vivo is potassium. Ion binding induces a conformational change that may alter substrate affinity.</text>
</comment>
<dbReference type="UniPathway" id="UPA00916">
    <property type="reaction ID" value="UER00889"/>
</dbReference>
<keyword evidence="10 12" id="KW-0630">Potassium</keyword>
<dbReference type="CDD" id="cd01174">
    <property type="entry name" value="ribokinase"/>
    <property type="match status" value="1"/>
</dbReference>
<dbReference type="Gene3D" id="3.40.1190.20">
    <property type="match status" value="1"/>
</dbReference>
<feature type="binding site" evidence="12">
    <location>
        <position position="295"/>
    </location>
    <ligand>
        <name>K(+)</name>
        <dbReference type="ChEBI" id="CHEBI:29103"/>
    </ligand>
</feature>
<dbReference type="PRINTS" id="PR00990">
    <property type="entry name" value="RIBOKINASE"/>
</dbReference>
<evidence type="ECO:0000256" key="9">
    <source>
        <dbReference type="ARBA" id="ARBA00022842"/>
    </source>
</evidence>
<dbReference type="GO" id="GO:0005634">
    <property type="term" value="C:nucleus"/>
    <property type="evidence" value="ECO:0007669"/>
    <property type="project" value="UniProtKB-SubCell"/>
</dbReference>
<keyword evidence="7 12" id="KW-0418">Kinase</keyword>
<comment type="similarity">
    <text evidence="12">Belongs to the carbohydrate kinase PfkB family. Ribokinase subfamily.</text>
</comment>
<gene>
    <name evidence="14" type="ORF">Cvel_13159</name>
</gene>
<comment type="cofactor">
    <cofactor evidence="12">
        <name>Mg(2+)</name>
        <dbReference type="ChEBI" id="CHEBI:18420"/>
    </cofactor>
    <text evidence="12">Requires a divalent cation, most likely magnesium in vivo, as an electrophilic catalyst to aid phosphoryl group transfer. It is the chelate of the metal and the nucleotide that is the actual substrate.</text>
</comment>
<evidence type="ECO:0000256" key="1">
    <source>
        <dbReference type="ARBA" id="ARBA00005380"/>
    </source>
</evidence>
<feature type="binding site" evidence="12">
    <location>
        <position position="297"/>
    </location>
    <ligand>
        <name>K(+)</name>
        <dbReference type="ChEBI" id="CHEBI:29103"/>
    </ligand>
</feature>
<dbReference type="GO" id="GO:0005524">
    <property type="term" value="F:ATP binding"/>
    <property type="evidence" value="ECO:0007669"/>
    <property type="project" value="UniProtKB-UniRule"/>
</dbReference>
<proteinExistence type="inferred from homology"/>
<dbReference type="InterPro" id="IPR002173">
    <property type="entry name" value="Carboh/pur_kinase_PfkB_CS"/>
</dbReference>
<evidence type="ECO:0000256" key="5">
    <source>
        <dbReference type="ARBA" id="ARBA00022723"/>
    </source>
</evidence>
<comment type="subunit">
    <text evidence="12">Homodimer.</text>
</comment>
<dbReference type="HAMAP" id="MF_01987">
    <property type="entry name" value="Ribokinase"/>
    <property type="match status" value="1"/>
</dbReference>
<feature type="binding site" evidence="12">
    <location>
        <position position="258"/>
    </location>
    <ligand>
        <name>K(+)</name>
        <dbReference type="ChEBI" id="CHEBI:29103"/>
    </ligand>
</feature>
<dbReference type="EMBL" id="CDMZ01005829">
    <property type="protein sequence ID" value="CEM54914.1"/>
    <property type="molecule type" value="Genomic_DNA"/>
</dbReference>
<comment type="catalytic activity">
    <reaction evidence="12">
        <text>D-ribose + ATP = D-ribose 5-phosphate + ADP + H(+)</text>
        <dbReference type="Rhea" id="RHEA:13697"/>
        <dbReference type="ChEBI" id="CHEBI:15378"/>
        <dbReference type="ChEBI" id="CHEBI:30616"/>
        <dbReference type="ChEBI" id="CHEBI:47013"/>
        <dbReference type="ChEBI" id="CHEBI:78346"/>
        <dbReference type="ChEBI" id="CHEBI:456216"/>
        <dbReference type="EC" id="2.7.1.15"/>
    </reaction>
</comment>
<dbReference type="SUPFAM" id="SSF53613">
    <property type="entry name" value="Ribokinase-like"/>
    <property type="match status" value="1"/>
</dbReference>
<evidence type="ECO:0000256" key="3">
    <source>
        <dbReference type="ARBA" id="ARBA00016943"/>
    </source>
</evidence>
<feature type="binding site" evidence="12">
    <location>
        <position position="262"/>
    </location>
    <ligand>
        <name>substrate</name>
    </ligand>
</feature>
<organism evidence="14">
    <name type="scientific">Chromera velia CCMP2878</name>
    <dbReference type="NCBI Taxonomy" id="1169474"/>
    <lineage>
        <taxon>Eukaryota</taxon>
        <taxon>Sar</taxon>
        <taxon>Alveolata</taxon>
        <taxon>Colpodellida</taxon>
        <taxon>Chromeraceae</taxon>
        <taxon>Chromera</taxon>
    </lineage>
</organism>
<keyword evidence="9 12" id="KW-0460">Magnesium</keyword>
<feature type="binding site" evidence="12">
    <location>
        <position position="138"/>
    </location>
    <ligand>
        <name>substrate</name>
    </ligand>
</feature>
<dbReference type="InterPro" id="IPR011611">
    <property type="entry name" value="PfkB_dom"/>
</dbReference>
<reference evidence="14" key="1">
    <citation type="submission" date="2014-11" db="EMBL/GenBank/DDBJ databases">
        <authorList>
            <person name="Otto D Thomas"/>
            <person name="Naeem Raeece"/>
        </authorList>
    </citation>
    <scope>NUCLEOTIDE SEQUENCE</scope>
</reference>
<feature type="binding site" evidence="12">
    <location>
        <begin position="223"/>
        <end position="228"/>
    </location>
    <ligand>
        <name>ATP</name>
        <dbReference type="ChEBI" id="CHEBI:30616"/>
    </ligand>
</feature>
<evidence type="ECO:0000313" key="14">
    <source>
        <dbReference type="EMBL" id="CEM54914.1"/>
    </source>
</evidence>
<dbReference type="VEuPathDB" id="CryptoDB:Cvel_13159"/>
<accession>A0A0G4ICH9</accession>
<evidence type="ECO:0000259" key="13">
    <source>
        <dbReference type="Pfam" id="PF00294"/>
    </source>
</evidence>
<feature type="domain" description="Carbohydrate kinase PfkB" evidence="13">
    <location>
        <begin position="1"/>
        <end position="301"/>
    </location>
</feature>
<evidence type="ECO:0000256" key="2">
    <source>
        <dbReference type="ARBA" id="ARBA00012035"/>
    </source>
</evidence>
<dbReference type="PROSITE" id="PS00584">
    <property type="entry name" value="PFKB_KINASES_2"/>
    <property type="match status" value="1"/>
</dbReference>
<comment type="pathway">
    <text evidence="12">Carbohydrate metabolism; D-ribose degradation; D-ribose 5-phosphate from beta-D-ribopyranose: step 2/2.</text>
</comment>
<evidence type="ECO:0000256" key="7">
    <source>
        <dbReference type="ARBA" id="ARBA00022777"/>
    </source>
</evidence>